<feature type="transmembrane region" description="Helical" evidence="7">
    <location>
        <begin position="168"/>
        <end position="186"/>
    </location>
</feature>
<name>A0ABY8TGK9_TETOB</name>
<keyword evidence="4 7" id="KW-1133">Transmembrane helix</keyword>
<dbReference type="EMBL" id="CP126208">
    <property type="protein sequence ID" value="WIA08029.1"/>
    <property type="molecule type" value="Genomic_DNA"/>
</dbReference>
<feature type="transmembrane region" description="Helical" evidence="7">
    <location>
        <begin position="645"/>
        <end position="665"/>
    </location>
</feature>
<gene>
    <name evidence="9" type="ORF">OEZ85_007499</name>
</gene>
<evidence type="ECO:0000256" key="4">
    <source>
        <dbReference type="ARBA" id="ARBA00022989"/>
    </source>
</evidence>
<feature type="transmembrane region" description="Helical" evidence="7">
    <location>
        <begin position="82"/>
        <end position="101"/>
    </location>
</feature>
<evidence type="ECO:0000313" key="9">
    <source>
        <dbReference type="EMBL" id="WIA08029.1"/>
    </source>
</evidence>
<dbReference type="InterPro" id="IPR036259">
    <property type="entry name" value="MFS_trans_sf"/>
</dbReference>
<feature type="transmembrane region" description="Helical" evidence="7">
    <location>
        <begin position="55"/>
        <end position="75"/>
    </location>
</feature>
<feature type="transmembrane region" description="Helical" evidence="7">
    <location>
        <begin position="12"/>
        <end position="35"/>
    </location>
</feature>
<evidence type="ECO:0000256" key="1">
    <source>
        <dbReference type="ARBA" id="ARBA00004141"/>
    </source>
</evidence>
<sequence>MEDALDAIGLGRFHVLLLLCVSLVWAGDAMEVMILSYLGPATACQFGFSASQQSLLSSAVFGGMVLGAAAWGLAADALGRRATLAASAAVVVAAGLASAAAPGYAVLLLSRACVGFGLAGAPVGFTLLMELLPAGSRATWGTAVELAWTAGTVLEAGLAWALLNSFGWRPLLVASVAPLVLLLLLIQHLPESPRYLLAQGDAAAAQAVLQRIAAVNGKQLHFATDGAVASGFAGSIVANDQQQQQQQQQRATDDARRLDSTDGVDSSKRQRLLGGEQHTFSDQAGTDQQHQQQVLQHIAVHALDVETGKADRAQSSTTSSRNETDLAAAAQSASKDQHRHSQQQLPTAGAKPVPGAYQPGDTDTNPDVQTQQQQQQQQQLSSGNTPASSPKYPTASSPTRKHLQQQQQQQQWSVFGSQQLQQLLAEARLAAALLSRPPYASTTALLLFAWGTTSFAYYGLVQLVAQLHLEAAAPAAAAAAGAAAAAAAAGGSGPTCADGSLQVPSSEHLSGLLTSAAEPPAVPSSEYLSVLLTSAAEVPAVAWAAASANWLGRRTAIATSLGLTAACLVPCMVAAAAAAAGGGSAGVGMDSDTAGWSTWAVNAAAAGMFGARLFVMSSFTLLWVLTPELYPTHVRAFGLGINNACARIGGLLSPFAAINLVALGAPAAAEGVFAAACVAACAAVLAISPKHDSGQPMEEEE</sequence>
<keyword evidence="5 7" id="KW-0472">Membrane</keyword>
<protein>
    <recommendedName>
        <fullName evidence="8">Major facilitator superfamily (MFS) profile domain-containing protein</fullName>
    </recommendedName>
</protein>
<feature type="region of interest" description="Disordered" evidence="6">
    <location>
        <begin position="239"/>
        <end position="272"/>
    </location>
</feature>
<evidence type="ECO:0000256" key="3">
    <source>
        <dbReference type="ARBA" id="ARBA00022692"/>
    </source>
</evidence>
<feature type="transmembrane region" description="Helical" evidence="7">
    <location>
        <begin position="599"/>
        <end position="625"/>
    </location>
</feature>
<feature type="compositionally biased region" description="Low complexity" evidence="6">
    <location>
        <begin position="369"/>
        <end position="379"/>
    </location>
</feature>
<evidence type="ECO:0000313" key="10">
    <source>
        <dbReference type="Proteomes" id="UP001244341"/>
    </source>
</evidence>
<evidence type="ECO:0000256" key="5">
    <source>
        <dbReference type="ARBA" id="ARBA00023136"/>
    </source>
</evidence>
<comment type="subcellular location">
    <subcellularLocation>
        <location evidence="1">Membrane</location>
        <topology evidence="1">Multi-pass membrane protein</topology>
    </subcellularLocation>
</comment>
<feature type="transmembrane region" description="Helical" evidence="7">
    <location>
        <begin position="558"/>
        <end position="579"/>
    </location>
</feature>
<feature type="compositionally biased region" description="Basic and acidic residues" evidence="6">
    <location>
        <begin position="251"/>
        <end position="268"/>
    </location>
</feature>
<dbReference type="SUPFAM" id="SSF103473">
    <property type="entry name" value="MFS general substrate transporter"/>
    <property type="match status" value="1"/>
</dbReference>
<evidence type="ECO:0000256" key="6">
    <source>
        <dbReference type="SAM" id="MobiDB-lite"/>
    </source>
</evidence>
<keyword evidence="10" id="KW-1185">Reference proteome</keyword>
<feature type="transmembrane region" description="Helical" evidence="7">
    <location>
        <begin position="438"/>
        <end position="460"/>
    </location>
</feature>
<accession>A0ABY8TGK9</accession>
<dbReference type="PANTHER" id="PTHR23511">
    <property type="entry name" value="SYNAPTIC VESICLE GLYCOPROTEIN 2"/>
    <property type="match status" value="1"/>
</dbReference>
<evidence type="ECO:0000256" key="2">
    <source>
        <dbReference type="ARBA" id="ARBA00022448"/>
    </source>
</evidence>
<evidence type="ECO:0000259" key="8">
    <source>
        <dbReference type="PROSITE" id="PS50850"/>
    </source>
</evidence>
<feature type="region of interest" description="Disordered" evidence="6">
    <location>
        <begin position="307"/>
        <end position="410"/>
    </location>
</feature>
<feature type="domain" description="Major facilitator superfamily (MFS) profile" evidence="8">
    <location>
        <begin position="17"/>
        <end position="692"/>
    </location>
</feature>
<dbReference type="PANTHER" id="PTHR23511:SF5">
    <property type="entry name" value="MAJOR FACILITATOR-TYPE TRANSPORTER HXNZ-RELATED"/>
    <property type="match status" value="1"/>
</dbReference>
<reference evidence="9 10" key="1">
    <citation type="submission" date="2023-05" db="EMBL/GenBank/DDBJ databases">
        <title>A 100% complete, gapless, phased diploid assembly of the Scenedesmus obliquus UTEX 3031 genome.</title>
        <authorList>
            <person name="Biondi T.C."/>
            <person name="Hanschen E.R."/>
            <person name="Kwon T."/>
            <person name="Eng W."/>
            <person name="Kruse C.P.S."/>
            <person name="Koehler S.I."/>
            <person name="Kunde Y."/>
            <person name="Gleasner C.D."/>
            <person name="You Mak K.T."/>
            <person name="Polle J."/>
            <person name="Hovde B.T."/>
            <person name="Starkenburg S.R."/>
        </authorList>
    </citation>
    <scope>NUCLEOTIDE SEQUENCE [LARGE SCALE GENOMIC DNA]</scope>
    <source>
        <strain evidence="9 10">DOE0152z</strain>
    </source>
</reference>
<dbReference type="InterPro" id="IPR005828">
    <property type="entry name" value="MFS_sugar_transport-like"/>
</dbReference>
<evidence type="ECO:0000256" key="7">
    <source>
        <dbReference type="SAM" id="Phobius"/>
    </source>
</evidence>
<keyword evidence="2" id="KW-0813">Transport</keyword>
<organism evidence="9 10">
    <name type="scientific">Tetradesmus obliquus</name>
    <name type="common">Green alga</name>
    <name type="synonym">Acutodesmus obliquus</name>
    <dbReference type="NCBI Taxonomy" id="3088"/>
    <lineage>
        <taxon>Eukaryota</taxon>
        <taxon>Viridiplantae</taxon>
        <taxon>Chlorophyta</taxon>
        <taxon>core chlorophytes</taxon>
        <taxon>Chlorophyceae</taxon>
        <taxon>CS clade</taxon>
        <taxon>Sphaeropleales</taxon>
        <taxon>Scenedesmaceae</taxon>
        <taxon>Tetradesmus</taxon>
    </lineage>
</organism>
<dbReference type="Proteomes" id="UP001244341">
    <property type="component" value="Chromosome 1b"/>
</dbReference>
<feature type="transmembrane region" description="Helical" evidence="7">
    <location>
        <begin position="671"/>
        <end position="688"/>
    </location>
</feature>
<feature type="transmembrane region" description="Helical" evidence="7">
    <location>
        <begin position="140"/>
        <end position="162"/>
    </location>
</feature>
<dbReference type="InterPro" id="IPR020846">
    <property type="entry name" value="MFS_dom"/>
</dbReference>
<keyword evidence="3 7" id="KW-0812">Transmembrane</keyword>
<dbReference type="Pfam" id="PF00083">
    <property type="entry name" value="Sugar_tr"/>
    <property type="match status" value="1"/>
</dbReference>
<dbReference type="Gene3D" id="1.20.1250.20">
    <property type="entry name" value="MFS general substrate transporter like domains"/>
    <property type="match status" value="2"/>
</dbReference>
<proteinExistence type="predicted"/>
<dbReference type="PROSITE" id="PS50850">
    <property type="entry name" value="MFS"/>
    <property type="match status" value="1"/>
</dbReference>